<comment type="catalytic activity">
    <reaction evidence="1">
        <text>ATP + protein L-histidine = ADP + protein N-phospho-L-histidine.</text>
        <dbReference type="EC" id="2.7.13.3"/>
    </reaction>
</comment>
<dbReference type="InterPro" id="IPR004358">
    <property type="entry name" value="Sig_transdc_His_kin-like_C"/>
</dbReference>
<dbReference type="PROSITE" id="PS50109">
    <property type="entry name" value="HIS_KIN"/>
    <property type="match status" value="1"/>
</dbReference>
<gene>
    <name evidence="18" type="ORF">ACG00X_03270</name>
</gene>
<dbReference type="Gene3D" id="3.30.565.10">
    <property type="entry name" value="Histidine kinase-like ATPase, C-terminal domain"/>
    <property type="match status" value="1"/>
</dbReference>
<dbReference type="Gene3D" id="3.40.50.2300">
    <property type="match status" value="1"/>
</dbReference>
<comment type="subcellular location">
    <subcellularLocation>
        <location evidence="2">Cell membrane</location>
        <topology evidence="2">Multi-pass membrane protein</topology>
    </subcellularLocation>
</comment>
<dbReference type="Pfam" id="PF03924">
    <property type="entry name" value="CHASE"/>
    <property type="match status" value="1"/>
</dbReference>
<dbReference type="Pfam" id="PF13426">
    <property type="entry name" value="PAS_9"/>
    <property type="match status" value="2"/>
</dbReference>
<keyword evidence="7" id="KW-0547">Nucleotide-binding</keyword>
<dbReference type="InterPro" id="IPR003594">
    <property type="entry name" value="HATPase_dom"/>
</dbReference>
<keyword evidence="4" id="KW-1003">Cell membrane</keyword>
<dbReference type="SUPFAM" id="SSF47226">
    <property type="entry name" value="Histidine-containing phosphotransfer domain, HPT domain"/>
    <property type="match status" value="1"/>
</dbReference>
<dbReference type="CDD" id="cd00130">
    <property type="entry name" value="PAS"/>
    <property type="match status" value="5"/>
</dbReference>
<dbReference type="InterPro" id="IPR001789">
    <property type="entry name" value="Sig_transdc_resp-reg_receiver"/>
</dbReference>
<comment type="caution">
    <text evidence="18">The sequence shown here is derived from an EMBL/GenBank/DDBJ whole genome shotgun (WGS) entry which is preliminary data.</text>
</comment>
<feature type="domain" description="CHASE" evidence="17">
    <location>
        <begin position="79"/>
        <end position="247"/>
    </location>
</feature>
<feature type="domain" description="PAS" evidence="15">
    <location>
        <begin position="637"/>
        <end position="666"/>
    </location>
</feature>
<evidence type="ECO:0000313" key="19">
    <source>
        <dbReference type="Proteomes" id="UP001606305"/>
    </source>
</evidence>
<dbReference type="CDD" id="cd00082">
    <property type="entry name" value="HisKA"/>
    <property type="match status" value="1"/>
</dbReference>
<dbReference type="Gene3D" id="1.10.287.130">
    <property type="match status" value="1"/>
</dbReference>
<dbReference type="PROSITE" id="PS50839">
    <property type="entry name" value="CHASE"/>
    <property type="match status" value="1"/>
</dbReference>
<evidence type="ECO:0000313" key="18">
    <source>
        <dbReference type="EMBL" id="MFG6455843.1"/>
    </source>
</evidence>
<dbReference type="Pfam" id="PF00072">
    <property type="entry name" value="Response_reg"/>
    <property type="match status" value="1"/>
</dbReference>
<dbReference type="SUPFAM" id="SSF55785">
    <property type="entry name" value="PYP-like sensor domain (PAS domain)"/>
    <property type="match status" value="5"/>
</dbReference>
<dbReference type="InterPro" id="IPR013767">
    <property type="entry name" value="PAS_fold"/>
</dbReference>
<dbReference type="InterPro" id="IPR013656">
    <property type="entry name" value="PAS_4"/>
</dbReference>
<dbReference type="SMART" id="SM00388">
    <property type="entry name" value="HisKA"/>
    <property type="match status" value="1"/>
</dbReference>
<feature type="domain" description="PAS" evidence="15">
    <location>
        <begin position="348"/>
        <end position="419"/>
    </location>
</feature>
<dbReference type="InterPro" id="IPR008207">
    <property type="entry name" value="Sig_transdc_His_kin_Hpt_dom"/>
</dbReference>
<dbReference type="InterPro" id="IPR006189">
    <property type="entry name" value="CHASE_dom"/>
</dbReference>
<dbReference type="PANTHER" id="PTHR45339">
    <property type="entry name" value="HYBRID SIGNAL TRANSDUCTION HISTIDINE KINASE J"/>
    <property type="match status" value="1"/>
</dbReference>
<dbReference type="InterPro" id="IPR000700">
    <property type="entry name" value="PAS-assoc_C"/>
</dbReference>
<evidence type="ECO:0000256" key="2">
    <source>
        <dbReference type="ARBA" id="ARBA00004651"/>
    </source>
</evidence>
<dbReference type="SUPFAM" id="SSF55874">
    <property type="entry name" value="ATPase domain of HSP90 chaperone/DNA topoisomerase II/histidine kinase"/>
    <property type="match status" value="1"/>
</dbReference>
<keyword evidence="10" id="KW-0902">Two-component regulatory system</keyword>
<dbReference type="Pfam" id="PF00989">
    <property type="entry name" value="PAS"/>
    <property type="match status" value="1"/>
</dbReference>
<dbReference type="Pfam" id="PF00512">
    <property type="entry name" value="HisKA"/>
    <property type="match status" value="1"/>
</dbReference>
<feature type="modified residue" description="4-aspartylphosphate" evidence="12">
    <location>
        <position position="1328"/>
    </location>
</feature>
<dbReference type="RefSeq" id="WP_394486514.1">
    <property type="nucleotide sequence ID" value="NZ_JBIGIA010000002.1"/>
</dbReference>
<feature type="domain" description="PAC" evidence="16">
    <location>
        <begin position="422"/>
        <end position="474"/>
    </location>
</feature>
<feature type="domain" description="Response regulatory" evidence="14">
    <location>
        <begin position="1277"/>
        <end position="1395"/>
    </location>
</feature>
<dbReference type="SUPFAM" id="SSF47384">
    <property type="entry name" value="Homodimeric domain of signal transducing histidine kinase"/>
    <property type="match status" value="1"/>
</dbReference>
<dbReference type="Pfam" id="PF08448">
    <property type="entry name" value="PAS_4"/>
    <property type="match status" value="1"/>
</dbReference>
<evidence type="ECO:0000256" key="9">
    <source>
        <dbReference type="ARBA" id="ARBA00022989"/>
    </source>
</evidence>
<feature type="domain" description="PAC" evidence="16">
    <location>
        <begin position="821"/>
        <end position="873"/>
    </location>
</feature>
<dbReference type="SMART" id="SM00086">
    <property type="entry name" value="PAC"/>
    <property type="match status" value="5"/>
</dbReference>
<evidence type="ECO:0000256" key="8">
    <source>
        <dbReference type="ARBA" id="ARBA00022840"/>
    </source>
</evidence>
<dbReference type="Gene3D" id="3.30.450.20">
    <property type="entry name" value="PAS domain"/>
    <property type="match status" value="5"/>
</dbReference>
<dbReference type="PROSITE" id="PS50112">
    <property type="entry name" value="PAS"/>
    <property type="match status" value="3"/>
</dbReference>
<dbReference type="EC" id="2.7.13.3" evidence="3"/>
<keyword evidence="9" id="KW-1133">Transmembrane helix</keyword>
<dbReference type="PROSITE" id="PS50113">
    <property type="entry name" value="PAC"/>
    <property type="match status" value="4"/>
</dbReference>
<keyword evidence="11" id="KW-0472">Membrane</keyword>
<dbReference type="SMART" id="SM00091">
    <property type="entry name" value="PAS"/>
    <property type="match status" value="5"/>
</dbReference>
<evidence type="ECO:0000259" key="13">
    <source>
        <dbReference type="PROSITE" id="PS50109"/>
    </source>
</evidence>
<dbReference type="SMART" id="SM00387">
    <property type="entry name" value="HATPase_c"/>
    <property type="match status" value="1"/>
</dbReference>
<dbReference type="InterPro" id="IPR013655">
    <property type="entry name" value="PAS_fold_3"/>
</dbReference>
<dbReference type="Gene3D" id="3.30.450.350">
    <property type="entry name" value="CHASE domain"/>
    <property type="match status" value="1"/>
</dbReference>
<dbReference type="CDD" id="cd17546">
    <property type="entry name" value="REC_hyHK_CKI1_RcsC-like"/>
    <property type="match status" value="1"/>
</dbReference>
<dbReference type="Pfam" id="PF01627">
    <property type="entry name" value="Hpt"/>
    <property type="match status" value="1"/>
</dbReference>
<dbReference type="Pfam" id="PF08447">
    <property type="entry name" value="PAS_3"/>
    <property type="match status" value="1"/>
</dbReference>
<reference evidence="18 19" key="1">
    <citation type="submission" date="2024-09" db="EMBL/GenBank/DDBJ databases">
        <title>Novel species of the genus Pelomonas and Roseateles isolated from streams.</title>
        <authorList>
            <person name="Lu H."/>
        </authorList>
    </citation>
    <scope>NUCLEOTIDE SEQUENCE [LARGE SCALE GENOMIC DNA]</scope>
    <source>
        <strain evidence="18 19">BYS96W</strain>
    </source>
</reference>
<dbReference type="InterPro" id="IPR005467">
    <property type="entry name" value="His_kinase_dom"/>
</dbReference>
<dbReference type="InterPro" id="IPR035965">
    <property type="entry name" value="PAS-like_dom_sf"/>
</dbReference>
<dbReference type="PRINTS" id="PR00344">
    <property type="entry name" value="BCTRLSENSOR"/>
</dbReference>
<dbReference type="Proteomes" id="UP001606305">
    <property type="component" value="Unassembled WGS sequence"/>
</dbReference>
<dbReference type="EMBL" id="JBIGIA010000002">
    <property type="protein sequence ID" value="MFG6455843.1"/>
    <property type="molecule type" value="Genomic_DNA"/>
</dbReference>
<evidence type="ECO:0000259" key="17">
    <source>
        <dbReference type="PROSITE" id="PS50839"/>
    </source>
</evidence>
<evidence type="ECO:0000256" key="4">
    <source>
        <dbReference type="ARBA" id="ARBA00022475"/>
    </source>
</evidence>
<dbReference type="Gene3D" id="2.10.70.100">
    <property type="match status" value="1"/>
</dbReference>
<evidence type="ECO:0000256" key="12">
    <source>
        <dbReference type="PROSITE-ProRule" id="PRU00169"/>
    </source>
</evidence>
<dbReference type="CDD" id="cd16922">
    <property type="entry name" value="HATPase_EvgS-ArcB-TorS-like"/>
    <property type="match status" value="1"/>
</dbReference>
<feature type="domain" description="PAC" evidence="16">
    <location>
        <begin position="961"/>
        <end position="1013"/>
    </location>
</feature>
<dbReference type="InterPro" id="IPR001610">
    <property type="entry name" value="PAC"/>
</dbReference>
<dbReference type="PANTHER" id="PTHR45339:SF1">
    <property type="entry name" value="HYBRID SIGNAL TRANSDUCTION HISTIDINE KINASE J"/>
    <property type="match status" value="1"/>
</dbReference>
<evidence type="ECO:0000256" key="7">
    <source>
        <dbReference type="ARBA" id="ARBA00022741"/>
    </source>
</evidence>
<evidence type="ECO:0000256" key="6">
    <source>
        <dbReference type="ARBA" id="ARBA00022692"/>
    </source>
</evidence>
<feature type="domain" description="PAC" evidence="16">
    <location>
        <begin position="693"/>
        <end position="745"/>
    </location>
</feature>
<dbReference type="InterPro" id="IPR036890">
    <property type="entry name" value="HATPase_C_sf"/>
</dbReference>
<dbReference type="PROSITE" id="PS50110">
    <property type="entry name" value="RESPONSE_REGULATORY"/>
    <property type="match status" value="1"/>
</dbReference>
<keyword evidence="19" id="KW-1185">Reference proteome</keyword>
<organism evidence="18 19">
    <name type="scientific">Pelomonas nitida</name>
    <dbReference type="NCBI Taxonomy" id="3299027"/>
    <lineage>
        <taxon>Bacteria</taxon>
        <taxon>Pseudomonadati</taxon>
        <taxon>Pseudomonadota</taxon>
        <taxon>Betaproteobacteria</taxon>
        <taxon>Burkholderiales</taxon>
        <taxon>Sphaerotilaceae</taxon>
        <taxon>Roseateles</taxon>
    </lineage>
</organism>
<evidence type="ECO:0000256" key="11">
    <source>
        <dbReference type="ARBA" id="ARBA00023136"/>
    </source>
</evidence>
<name>A0ABW7G1N8_9BURK</name>
<dbReference type="InterPro" id="IPR000014">
    <property type="entry name" value="PAS"/>
</dbReference>
<dbReference type="NCBIfam" id="TIGR00229">
    <property type="entry name" value="sensory_box"/>
    <property type="match status" value="3"/>
</dbReference>
<dbReference type="InterPro" id="IPR042240">
    <property type="entry name" value="CHASE_sf"/>
</dbReference>
<evidence type="ECO:0000259" key="15">
    <source>
        <dbReference type="PROSITE" id="PS50112"/>
    </source>
</evidence>
<evidence type="ECO:0000259" key="14">
    <source>
        <dbReference type="PROSITE" id="PS50110"/>
    </source>
</evidence>
<keyword evidence="6" id="KW-0812">Transmembrane</keyword>
<evidence type="ECO:0000256" key="1">
    <source>
        <dbReference type="ARBA" id="ARBA00000085"/>
    </source>
</evidence>
<feature type="domain" description="PAS" evidence="15">
    <location>
        <begin position="874"/>
        <end position="950"/>
    </location>
</feature>
<dbReference type="SUPFAM" id="SSF52172">
    <property type="entry name" value="CheY-like"/>
    <property type="match status" value="1"/>
</dbReference>
<feature type="domain" description="Histidine kinase" evidence="13">
    <location>
        <begin position="1031"/>
        <end position="1252"/>
    </location>
</feature>
<dbReference type="Gene3D" id="1.20.120.160">
    <property type="entry name" value="HPT domain"/>
    <property type="match status" value="1"/>
</dbReference>
<dbReference type="SMART" id="SM00448">
    <property type="entry name" value="REC"/>
    <property type="match status" value="1"/>
</dbReference>
<dbReference type="Pfam" id="PF02518">
    <property type="entry name" value="HATPase_c"/>
    <property type="match status" value="1"/>
</dbReference>
<keyword evidence="8" id="KW-0067">ATP-binding</keyword>
<evidence type="ECO:0000259" key="16">
    <source>
        <dbReference type="PROSITE" id="PS50113"/>
    </source>
</evidence>
<evidence type="ECO:0000256" key="3">
    <source>
        <dbReference type="ARBA" id="ARBA00012438"/>
    </source>
</evidence>
<accession>A0ABW7G1N8</accession>
<dbReference type="InterPro" id="IPR003661">
    <property type="entry name" value="HisK_dim/P_dom"/>
</dbReference>
<dbReference type="InterPro" id="IPR036097">
    <property type="entry name" value="HisK_dim/P_sf"/>
</dbReference>
<dbReference type="SMART" id="SM01079">
    <property type="entry name" value="CHASE"/>
    <property type="match status" value="1"/>
</dbReference>
<evidence type="ECO:0000256" key="10">
    <source>
        <dbReference type="ARBA" id="ARBA00023012"/>
    </source>
</evidence>
<protein>
    <recommendedName>
        <fullName evidence="3">histidine kinase</fullName>
        <ecNumber evidence="3">2.7.13.3</ecNumber>
    </recommendedName>
</protein>
<sequence>MPRRQRAWRVGGGTYAAAALLLGALLTWVAATLQTQANARERDRQLDALSHEAVAQVSARMRRYEYGLRGARGAIIAAGADRITREDFWHYSQTRQIESEFPGARGFGFIRRVTEAQEPAFVAAARRDGAPDFRIRQFSAHAGDRYVIQYIEPQALNEQAVGLDIASEAARREAADRAVRDGRAVLTRPITLAQVTGKVSQSFLLLLPIYRTVAMPSTAAAREAESLGWSYAPLTTSEVLADLDLQRQRYDLTLTDVTDGITDAAPFYTTAGPAGAKPAAEWARQAPVDVFGRTWLAQVQARPSFIQALQLRPPAELMLEGGAATALFTMLAWFYGQARAKRRAELFEHERRAAMVETAADAFIAVSLDGRITSWNAAAEQMFGYRRDEALGQTLQQLLMAPNDPDDTEQTLEQIRQGAPVLTYDTTRRTRDGHALDVAISVAPMRDENGSVVGMVKTMRDISAAKQAERGLQRLTAELEAKVIERTAGLEAARRDLRNILDALPSVVGYWDQNLHNRFANHAYETWFGQRARRLADKTLGDLLGPALYAQCRPHIDAALRGEPQSFELSLPRPDGLGPRQALAHYLPDIVDGRVHGFYELMHDVTELKESQQQAAAALRDNAFLLDTIRHHAIMSVTDRDGVITDANDAFCAMAGYAREELIGQTHRLVNSGTQGSEFWPDVWRTISAGVAWRGEVCNRARDGSLHWLDSVIAPFVGSDGQVDRYISIRFDITARKQAVAELQATHERLSLATDAAHMGVWELAPDSGALTWDAHMHQLYGQDPATAAPSLDDWLARVHPADVQQLRELLAHCAANGDSVEADFRIIRADGTTRHIRAAAKADRHASGAALRVIGVNWDVTERKRAEMVLAETTSLLRTVLASATDISIIATDPGFTIRVFNQGAENLLGYRSADVVGQASPALIHLPDEIRERARELSATLGRVVRGGDYFREPATHGQPHEWHYRRKDGSTVAVSLTVTAMRDEVRGLLGYLGVARDISAQKRHEEALVDAKAAAEQANLAKSQFLANMSHEIRTPMNAVIGLSYLLEQTRLDAYQSELLTKIAHASKGLLGVINDVLDLSKIEAGELGISLQPFSPGDLLVYLTDVLRVQASTKGVSLELAVACALPEMVVGDSLRVNQVLTNLLGNAVKFTNAGSVRLVVDHAAAATADIRLRFEVHDTGIGIAPEALQHLFQPFAQADGSITRRFGGTGLGLSIVKQLTELMGGTLGVESVPGIGSTFWVELPFTLADAATLQKTAAAAPPSDPQALAGMRILVVDDSEINLEVAKRILEGVGARVALAADGKEAVERLRLDPDGCDLVLMDIHMPVMDGMTATRLIRQQLGLRRLPIVALTAGALASQRTEARHAGMNDFITKPFAPADVIDCIARLVGRPATLRGGGTGRPPPAGWPDIDGIDAAAVAERVDGDLDLFRTLLRHLLAEFESLPAPPADAAGELGALARRLHKLRGSAGNTGATRVQASATRAEQACLRGELTMATQEIAAVNQDLQALRQAASAWLHDEPPPAPVAAQPWDEARLAELMALLGQQHIGAIDCFEAIAPALHERLGGDRFDRLREHIDQLQFAQAAMLLQHLT</sequence>
<keyword evidence="5 12" id="KW-0597">Phosphoprotein</keyword>
<dbReference type="InterPro" id="IPR036641">
    <property type="entry name" value="HPT_dom_sf"/>
</dbReference>
<evidence type="ECO:0000256" key="5">
    <source>
        <dbReference type="ARBA" id="ARBA00022553"/>
    </source>
</evidence>
<dbReference type="InterPro" id="IPR011006">
    <property type="entry name" value="CheY-like_superfamily"/>
</dbReference>
<proteinExistence type="predicted"/>